<name>A0A1B8ZLZ1_9FLAO</name>
<dbReference type="RefSeq" id="WP_065394837.1">
    <property type="nucleotide sequence ID" value="NZ_MAYH01000023.1"/>
</dbReference>
<proteinExistence type="predicted"/>
<organism evidence="2 3">
    <name type="scientific">Chryseobacterium artocarpi</name>
    <dbReference type="NCBI Taxonomy" id="1414727"/>
    <lineage>
        <taxon>Bacteria</taxon>
        <taxon>Pseudomonadati</taxon>
        <taxon>Bacteroidota</taxon>
        <taxon>Flavobacteriia</taxon>
        <taxon>Flavobacteriales</taxon>
        <taxon>Weeksellaceae</taxon>
        <taxon>Chryseobacterium group</taxon>
        <taxon>Chryseobacterium</taxon>
    </lineage>
</organism>
<comment type="caution">
    <text evidence="2">The sequence shown here is derived from an EMBL/GenBank/DDBJ whole genome shotgun (WGS) entry which is preliminary data.</text>
</comment>
<dbReference type="Pfam" id="PF12412">
    <property type="entry name" value="DUF3667"/>
    <property type="match status" value="1"/>
</dbReference>
<reference evidence="2 3" key="1">
    <citation type="submission" date="2016-07" db="EMBL/GenBank/DDBJ databases">
        <authorList>
            <person name="Jeong J.-J."/>
            <person name="Kim D.W."/>
            <person name="Sang M.K."/>
            <person name="Choi I.-G."/>
            <person name="Kim K.D."/>
        </authorList>
    </citation>
    <scope>NUCLEOTIDE SEQUENCE [LARGE SCALE GENOMIC DNA]</scope>
    <source>
        <strain evidence="2 3">UTM-3</strain>
    </source>
</reference>
<sequence length="249" mass="28577">MNHTCLNCNQPVTTNYCGSCGQKSSTHRYSLRHFIEHDLIHGVWHVDRGILYTIKELFTRPGNSVREYILGKRANYFNVITLLLLTATISSILSHYSNLEYSVLVSDTIKDKMVSIQELMTSYLKIFLLLMIPFNAIFSYIWFRKAGFNYSEHLVLNAYKTAAEMVATVVLTLVTLFFDKSAALVSSYLMVFFIFSLIYGIWFYSQFFSPSGYSKAGLVFRSLMIPFSFMIFQSCVGYIWGLISSILNT</sequence>
<dbReference type="InterPro" id="IPR022134">
    <property type="entry name" value="DUF3667"/>
</dbReference>
<feature type="transmembrane region" description="Helical" evidence="1">
    <location>
        <begin position="123"/>
        <end position="143"/>
    </location>
</feature>
<feature type="transmembrane region" description="Helical" evidence="1">
    <location>
        <begin position="155"/>
        <end position="178"/>
    </location>
</feature>
<keyword evidence="1" id="KW-0472">Membrane</keyword>
<dbReference type="AlphaFoldDB" id="A0A1B8ZLZ1"/>
<protein>
    <recommendedName>
        <fullName evidence="4">DUF3667 domain-containing protein</fullName>
    </recommendedName>
</protein>
<gene>
    <name evidence="2" type="ORF">BBI01_10005</name>
</gene>
<feature type="transmembrane region" description="Helical" evidence="1">
    <location>
        <begin position="76"/>
        <end position="96"/>
    </location>
</feature>
<keyword evidence="1" id="KW-1133">Transmembrane helix</keyword>
<keyword evidence="3" id="KW-1185">Reference proteome</keyword>
<evidence type="ECO:0000256" key="1">
    <source>
        <dbReference type="SAM" id="Phobius"/>
    </source>
</evidence>
<feature type="transmembrane region" description="Helical" evidence="1">
    <location>
        <begin position="225"/>
        <end position="247"/>
    </location>
</feature>
<evidence type="ECO:0000313" key="2">
    <source>
        <dbReference type="EMBL" id="OCA72619.1"/>
    </source>
</evidence>
<accession>A0A1B8ZLZ1</accession>
<evidence type="ECO:0008006" key="4">
    <source>
        <dbReference type="Google" id="ProtNLM"/>
    </source>
</evidence>
<dbReference type="EMBL" id="MAYH01000023">
    <property type="protein sequence ID" value="OCA72619.1"/>
    <property type="molecule type" value="Genomic_DNA"/>
</dbReference>
<evidence type="ECO:0000313" key="3">
    <source>
        <dbReference type="Proteomes" id="UP000092651"/>
    </source>
</evidence>
<feature type="transmembrane region" description="Helical" evidence="1">
    <location>
        <begin position="184"/>
        <end position="204"/>
    </location>
</feature>
<dbReference type="Proteomes" id="UP000092651">
    <property type="component" value="Unassembled WGS sequence"/>
</dbReference>
<keyword evidence="1" id="KW-0812">Transmembrane</keyword>